<dbReference type="Proteomes" id="UP000030661">
    <property type="component" value="Unassembled WGS sequence"/>
</dbReference>
<dbReference type="InterPro" id="IPR003661">
    <property type="entry name" value="HisK_dim/P_dom"/>
</dbReference>
<dbReference type="InterPro" id="IPR005467">
    <property type="entry name" value="His_kinase_dom"/>
</dbReference>
<dbReference type="HOGENOM" id="CLU_000445_28_2_0"/>
<evidence type="ECO:0000256" key="1">
    <source>
        <dbReference type="ARBA" id="ARBA00000085"/>
    </source>
</evidence>
<dbReference type="SUPFAM" id="SSF52172">
    <property type="entry name" value="CheY-like"/>
    <property type="match status" value="1"/>
</dbReference>
<dbReference type="PANTHER" id="PTHR43547:SF2">
    <property type="entry name" value="HYBRID SIGNAL TRANSDUCTION HISTIDINE KINASE C"/>
    <property type="match status" value="1"/>
</dbReference>
<accession>A0A081C9P5</accession>
<dbReference type="Pfam" id="PF00512">
    <property type="entry name" value="HisKA"/>
    <property type="match status" value="1"/>
</dbReference>
<feature type="domain" description="Histidine kinase" evidence="15">
    <location>
        <begin position="887"/>
        <end position="1126"/>
    </location>
</feature>
<keyword evidence="6" id="KW-0812">Transmembrane</keyword>
<proteinExistence type="predicted"/>
<dbReference type="InterPro" id="IPR011006">
    <property type="entry name" value="CheY-like_superfamily"/>
</dbReference>
<evidence type="ECO:0000256" key="8">
    <source>
        <dbReference type="ARBA" id="ARBA00022777"/>
    </source>
</evidence>
<dbReference type="CDD" id="cd16922">
    <property type="entry name" value="HATPase_EvgS-ArcB-TorS-like"/>
    <property type="match status" value="1"/>
</dbReference>
<evidence type="ECO:0000313" key="17">
    <source>
        <dbReference type="EMBL" id="GAK61300.1"/>
    </source>
</evidence>
<dbReference type="InterPro" id="IPR036097">
    <property type="entry name" value="HisK_dim/P_sf"/>
</dbReference>
<feature type="coiled-coil region" evidence="13">
    <location>
        <begin position="853"/>
        <end position="880"/>
    </location>
</feature>
<evidence type="ECO:0000256" key="10">
    <source>
        <dbReference type="ARBA" id="ARBA00022989"/>
    </source>
</evidence>
<dbReference type="Gene3D" id="3.30.565.10">
    <property type="entry name" value="Histidine kinase-like ATPase, C-terminal domain"/>
    <property type="match status" value="1"/>
</dbReference>
<feature type="domain" description="Response regulatory" evidence="16">
    <location>
        <begin position="1152"/>
        <end position="1268"/>
    </location>
</feature>
<keyword evidence="8 17" id="KW-0418">Kinase</keyword>
<reference evidence="17 18" key="1">
    <citation type="journal article" date="2015" name="PeerJ">
        <title>First genomic representation of candidate bacterial phylum KSB3 points to enhanced environmental sensing as a trigger of wastewater bulking.</title>
        <authorList>
            <person name="Sekiguchi Y."/>
            <person name="Ohashi A."/>
            <person name="Parks D.H."/>
            <person name="Yamauchi T."/>
            <person name="Tyson G.W."/>
            <person name="Hugenholtz P."/>
        </authorList>
    </citation>
    <scope>NUCLEOTIDE SEQUENCE [LARGE SCALE GENOMIC DNA]</scope>
</reference>
<name>A0A081C9P5_VECG1</name>
<dbReference type="InterPro" id="IPR011110">
    <property type="entry name" value="Reg_prop"/>
</dbReference>
<evidence type="ECO:0000256" key="13">
    <source>
        <dbReference type="SAM" id="Coils"/>
    </source>
</evidence>
<dbReference type="CDD" id="cd00082">
    <property type="entry name" value="HisKA"/>
    <property type="match status" value="1"/>
</dbReference>
<dbReference type="Pfam" id="PF02518">
    <property type="entry name" value="HATPase_c"/>
    <property type="match status" value="1"/>
</dbReference>
<dbReference type="Gene3D" id="3.40.50.2300">
    <property type="match status" value="1"/>
</dbReference>
<evidence type="ECO:0000256" key="6">
    <source>
        <dbReference type="ARBA" id="ARBA00022692"/>
    </source>
</evidence>
<keyword evidence="14" id="KW-0732">Signal</keyword>
<dbReference type="CDD" id="cd17546">
    <property type="entry name" value="REC_hyHK_CKI1_RcsC-like"/>
    <property type="match status" value="1"/>
</dbReference>
<evidence type="ECO:0000313" key="18">
    <source>
        <dbReference type="Proteomes" id="UP000030661"/>
    </source>
</evidence>
<keyword evidence="4 12" id="KW-0597">Phosphoprotein</keyword>
<evidence type="ECO:0000256" key="7">
    <source>
        <dbReference type="ARBA" id="ARBA00022741"/>
    </source>
</evidence>
<dbReference type="SUPFAM" id="SSF63829">
    <property type="entry name" value="Calcium-dependent phosphotriesterase"/>
    <property type="match status" value="3"/>
</dbReference>
<dbReference type="PROSITE" id="PS50109">
    <property type="entry name" value="HIS_KIN"/>
    <property type="match status" value="1"/>
</dbReference>
<dbReference type="InterPro" id="IPR011123">
    <property type="entry name" value="Y_Y_Y"/>
</dbReference>
<feature type="signal peptide" evidence="14">
    <location>
        <begin position="1"/>
        <end position="28"/>
    </location>
</feature>
<dbReference type="SMART" id="SM00387">
    <property type="entry name" value="HATPase_c"/>
    <property type="match status" value="1"/>
</dbReference>
<dbReference type="InterPro" id="IPR001789">
    <property type="entry name" value="Sig_transdc_resp-reg_receiver"/>
</dbReference>
<keyword evidence="18" id="KW-1185">Reference proteome</keyword>
<dbReference type="GO" id="GO:0000155">
    <property type="term" value="F:phosphorelay sensor kinase activity"/>
    <property type="evidence" value="ECO:0007669"/>
    <property type="project" value="InterPro"/>
</dbReference>
<dbReference type="STRING" id="1499967.U27_01200"/>
<dbReference type="EC" id="2.7.13.3" evidence="3"/>
<evidence type="ECO:0000256" key="11">
    <source>
        <dbReference type="ARBA" id="ARBA00023136"/>
    </source>
</evidence>
<dbReference type="SUPFAM" id="SSF55874">
    <property type="entry name" value="ATPase domain of HSP90 chaperone/DNA topoisomerase II/histidine kinase"/>
    <property type="match status" value="1"/>
</dbReference>
<dbReference type="InterPro" id="IPR003594">
    <property type="entry name" value="HATPase_dom"/>
</dbReference>
<dbReference type="Pfam" id="PF07494">
    <property type="entry name" value="Reg_prop"/>
    <property type="match status" value="2"/>
</dbReference>
<dbReference type="InterPro" id="IPR015943">
    <property type="entry name" value="WD40/YVTN_repeat-like_dom_sf"/>
</dbReference>
<dbReference type="FunFam" id="2.60.40.10:FF:000791">
    <property type="entry name" value="Two-component system sensor histidine kinase/response regulator"/>
    <property type="match status" value="1"/>
</dbReference>
<comment type="subcellular location">
    <subcellularLocation>
        <location evidence="2">Membrane</location>
    </subcellularLocation>
</comment>
<evidence type="ECO:0000256" key="14">
    <source>
        <dbReference type="SAM" id="SignalP"/>
    </source>
</evidence>
<keyword evidence="13" id="KW-0175">Coiled coil</keyword>
<evidence type="ECO:0000259" key="16">
    <source>
        <dbReference type="PROSITE" id="PS50110"/>
    </source>
</evidence>
<dbReference type="Pfam" id="PF00072">
    <property type="entry name" value="Response_reg"/>
    <property type="match status" value="1"/>
</dbReference>
<dbReference type="InterPro" id="IPR013783">
    <property type="entry name" value="Ig-like_fold"/>
</dbReference>
<evidence type="ECO:0000259" key="15">
    <source>
        <dbReference type="PROSITE" id="PS50109"/>
    </source>
</evidence>
<dbReference type="Pfam" id="PF07495">
    <property type="entry name" value="Y_Y_Y"/>
    <property type="match status" value="1"/>
</dbReference>
<evidence type="ECO:0000256" key="4">
    <source>
        <dbReference type="ARBA" id="ARBA00022553"/>
    </source>
</evidence>
<keyword evidence="7" id="KW-0547">Nucleotide-binding</keyword>
<feature type="chain" id="PRO_5001755628" description="histidine kinase" evidence="14">
    <location>
        <begin position="29"/>
        <end position="1359"/>
    </location>
</feature>
<evidence type="ECO:0000256" key="9">
    <source>
        <dbReference type="ARBA" id="ARBA00022840"/>
    </source>
</evidence>
<organism evidence="17 18">
    <name type="scientific">Vecturithrix granuli</name>
    <dbReference type="NCBI Taxonomy" id="1499967"/>
    <lineage>
        <taxon>Bacteria</taxon>
        <taxon>Candidatus Moduliflexota</taxon>
        <taxon>Candidatus Vecturitrichia</taxon>
        <taxon>Candidatus Vecturitrichales</taxon>
        <taxon>Candidatus Vecturitrichaceae</taxon>
        <taxon>Candidatus Vecturithrix</taxon>
    </lineage>
</organism>
<feature type="modified residue" description="4-aspartylphosphate" evidence="12">
    <location>
        <position position="1201"/>
    </location>
</feature>
<evidence type="ECO:0000256" key="5">
    <source>
        <dbReference type="ARBA" id="ARBA00022679"/>
    </source>
</evidence>
<keyword evidence="11" id="KW-0472">Membrane</keyword>
<keyword evidence="9" id="KW-0067">ATP-binding</keyword>
<dbReference type="SUPFAM" id="SSF47384">
    <property type="entry name" value="Homodimeric domain of signal transducing histidine kinase"/>
    <property type="match status" value="1"/>
</dbReference>
<gene>
    <name evidence="17" type="ORF">U27_01200</name>
</gene>
<dbReference type="PRINTS" id="PR00344">
    <property type="entry name" value="BCTRLSENSOR"/>
</dbReference>
<dbReference type="InterPro" id="IPR004358">
    <property type="entry name" value="Sig_transdc_His_kin-like_C"/>
</dbReference>
<dbReference type="FunFam" id="1.10.287.130:FF:000004">
    <property type="entry name" value="Ethylene receptor 1"/>
    <property type="match status" value="1"/>
</dbReference>
<dbReference type="GO" id="GO:0005524">
    <property type="term" value="F:ATP binding"/>
    <property type="evidence" value="ECO:0007669"/>
    <property type="project" value="UniProtKB-KW"/>
</dbReference>
<dbReference type="EMBL" id="DF820478">
    <property type="protein sequence ID" value="GAK61300.1"/>
    <property type="molecule type" value="Genomic_DNA"/>
</dbReference>
<sequence length="1359" mass="154660">MKRYPIILTHRMASIIVMLLLFPSAIQAGEPEMKFDHVLNLGSRHTQVMLQDREGFLWFGSAGGGVFRYDAYELKRYGSGQDLLSNGFVYGLVEDAQEPFVLWIGTKEGLNWFDRKTGIFTYYKHQPGNPASLSHNAINDIVQDSRDPHILWIGTEGGLNKFDTRTEIFISYHHDPQNDQSLSHNAVWRILQDRKNPDILWLGTWGGGLNKFDTRTERFIHYRHNPEDETSLGASNEIIDALAQDKDDPDILWIGWHEGLDQFDTRSETFTHYRHDPHNPKSLPEGLVALIYDDGYGRLWLGGWEDDNGLTIFDKQTHTGTNYRHDPHNPHSLSDNLVVDVYEDRSGIFWITMASGKVDKYDPWNQNFTTYAYDQQNPSSLSHNTITALYEDRQGTVWVGTLSGLNRFDPNTDTFTRYTKTPETPDSLDNNRIQTIFEDHSGHFWVSFFPGSLVEFDRQTEKVIRRYTNAEVFTSIIDDPHDPENLWIGMRPQGLARFHKPTETFTVYDPSPQDSQDGVTYGPIYKILHDRDDEVIWLGGWEGGGLRKFEKQTQTFTTYIADPQKPTSLTANSIAALYQDRQGRLWIGTLGGGLCTFHKESETFTCYASNQKIPTNINGILEDEEANLWLSTDLGIVKFNPSTETVEKHYRQSDGLQGDMFFRDSTCKTSTGELWFGGMNGVNRFHPKHLVENPHVPPVVLTSLAQAGEHICPVACESTPAISLDWRHNFFEFEFVALNYTRPQNNQYAYMLEGVDQEWFYSGQKRFGRYTNLAPGTYTLKLKAANNNGVWNEQGTSVQITIIPPFWATWWFRSLLGFSIVGLVFGGFWLRIKTIEKQKRLLAAQVAERTKALSERTDELAHSNTELQKAKEQAEVANKAKSTFLANMSHELRTPLNAILGFSQLMQHDPALSSEHRNDLKIIVRNGDHLLTLINQLLDISKIEAGRMTVNTTNFDMYTLLDETENMFRLLAREKQIHLVFERTPDLPRYICTDVVKLRQILFNLLNNAIKFTKEGGVAVRIRSKEVTDTDLECKSSAFAAKAELLHSDSLLHLEIEDTGPGITPQELEYVFQAFTQTEAGRKTQEGTGLGLAISRNFVELLGGELHVQSEVGRGSLFSLTIPVQRVHASDLAAKSPTRRVIGLVSGQPHYRILVVDDKQDNRYLLMRLLTPLGFDVREANNGQEAITIWQEWQPNLIWMDMRMPVLDGYKATEQIKATMQGQATAIIALTASAFEEEKAVVLSAGCDDFLRKPFKETEIFDLMQKHLGVQYLYKDMQPGEDVGEEKPLFSTIDVAALTTIPTELRQRLEHSVLIADVSGITEMIQEIFAYDATLGQTLEHLAEDFKYSHILEALQKIT</sequence>
<evidence type="ECO:0000256" key="2">
    <source>
        <dbReference type="ARBA" id="ARBA00004370"/>
    </source>
</evidence>
<dbReference type="FunFam" id="3.30.565.10:FF:000010">
    <property type="entry name" value="Sensor histidine kinase RcsC"/>
    <property type="match status" value="1"/>
</dbReference>
<dbReference type="eggNOG" id="COG2205">
    <property type="taxonomic scope" value="Bacteria"/>
</dbReference>
<evidence type="ECO:0000256" key="12">
    <source>
        <dbReference type="PROSITE-ProRule" id="PRU00169"/>
    </source>
</evidence>
<dbReference type="GO" id="GO:0016020">
    <property type="term" value="C:membrane"/>
    <property type="evidence" value="ECO:0007669"/>
    <property type="project" value="UniProtKB-SubCell"/>
</dbReference>
<dbReference type="PANTHER" id="PTHR43547">
    <property type="entry name" value="TWO-COMPONENT HISTIDINE KINASE"/>
    <property type="match status" value="1"/>
</dbReference>
<dbReference type="eggNOG" id="COG3292">
    <property type="taxonomic scope" value="Bacteria"/>
</dbReference>
<dbReference type="Gene3D" id="2.130.10.10">
    <property type="entry name" value="YVTN repeat-like/Quinoprotein amine dehydrogenase"/>
    <property type="match status" value="2"/>
</dbReference>
<dbReference type="SMART" id="SM00388">
    <property type="entry name" value="HisKA"/>
    <property type="match status" value="1"/>
</dbReference>
<keyword evidence="10" id="KW-1133">Transmembrane helix</keyword>
<dbReference type="Gene3D" id="2.60.40.10">
    <property type="entry name" value="Immunoglobulins"/>
    <property type="match status" value="1"/>
</dbReference>
<dbReference type="eggNOG" id="COG0745">
    <property type="taxonomic scope" value="Bacteria"/>
</dbReference>
<dbReference type="SMART" id="SM00448">
    <property type="entry name" value="REC"/>
    <property type="match status" value="1"/>
</dbReference>
<dbReference type="PROSITE" id="PS50110">
    <property type="entry name" value="RESPONSE_REGULATORY"/>
    <property type="match status" value="1"/>
</dbReference>
<comment type="catalytic activity">
    <reaction evidence="1">
        <text>ATP + protein L-histidine = ADP + protein N-phospho-L-histidine.</text>
        <dbReference type="EC" id="2.7.13.3"/>
    </reaction>
</comment>
<keyword evidence="5" id="KW-0808">Transferase</keyword>
<evidence type="ECO:0000256" key="3">
    <source>
        <dbReference type="ARBA" id="ARBA00012438"/>
    </source>
</evidence>
<dbReference type="InterPro" id="IPR036890">
    <property type="entry name" value="HATPase_C_sf"/>
</dbReference>
<dbReference type="Gene3D" id="1.10.287.130">
    <property type="match status" value="1"/>
</dbReference>
<protein>
    <recommendedName>
        <fullName evidence="3">histidine kinase</fullName>
        <ecNumber evidence="3">2.7.13.3</ecNumber>
    </recommendedName>
</protein>